<evidence type="ECO:0008006" key="2">
    <source>
        <dbReference type="Google" id="ProtNLM"/>
    </source>
</evidence>
<name>A0A0F9D7G2_9ZZZZ</name>
<dbReference type="EMBL" id="LAZR01040757">
    <property type="protein sequence ID" value="KKL13696.1"/>
    <property type="molecule type" value="Genomic_DNA"/>
</dbReference>
<sequence length="76" mass="8400">MPYTDHFLTLDNRRVGYVDEGPRDAPCVVLLHGGAFDHAELSWRLAVPVLRERFRVVAPLVAARGGDALSRRLSGS</sequence>
<dbReference type="InterPro" id="IPR029058">
    <property type="entry name" value="AB_hydrolase_fold"/>
</dbReference>
<evidence type="ECO:0000313" key="1">
    <source>
        <dbReference type="EMBL" id="KKL13696.1"/>
    </source>
</evidence>
<dbReference type="SUPFAM" id="SSF53474">
    <property type="entry name" value="alpha/beta-Hydrolases"/>
    <property type="match status" value="1"/>
</dbReference>
<proteinExistence type="predicted"/>
<accession>A0A0F9D7G2</accession>
<organism evidence="1">
    <name type="scientific">marine sediment metagenome</name>
    <dbReference type="NCBI Taxonomy" id="412755"/>
    <lineage>
        <taxon>unclassified sequences</taxon>
        <taxon>metagenomes</taxon>
        <taxon>ecological metagenomes</taxon>
    </lineage>
</organism>
<protein>
    <recommendedName>
        <fullName evidence="2">Alpha/beta hydrolase</fullName>
    </recommendedName>
</protein>
<reference evidence="1" key="1">
    <citation type="journal article" date="2015" name="Nature">
        <title>Complex archaea that bridge the gap between prokaryotes and eukaryotes.</title>
        <authorList>
            <person name="Spang A."/>
            <person name="Saw J.H."/>
            <person name="Jorgensen S.L."/>
            <person name="Zaremba-Niedzwiedzka K."/>
            <person name="Martijn J."/>
            <person name="Lind A.E."/>
            <person name="van Eijk R."/>
            <person name="Schleper C."/>
            <person name="Guy L."/>
            <person name="Ettema T.J."/>
        </authorList>
    </citation>
    <scope>NUCLEOTIDE SEQUENCE</scope>
</reference>
<dbReference type="Gene3D" id="3.40.50.1820">
    <property type="entry name" value="alpha/beta hydrolase"/>
    <property type="match status" value="1"/>
</dbReference>
<comment type="caution">
    <text evidence="1">The sequence shown here is derived from an EMBL/GenBank/DDBJ whole genome shotgun (WGS) entry which is preliminary data.</text>
</comment>
<gene>
    <name evidence="1" type="ORF">LCGC14_2523190</name>
</gene>
<dbReference type="AlphaFoldDB" id="A0A0F9D7G2"/>